<dbReference type="Pfam" id="PF00268">
    <property type="entry name" value="Ribonuc_red_sm"/>
    <property type="match status" value="1"/>
</dbReference>
<organism evidence="4 5">
    <name type="scientific">Coprinellus micaceus</name>
    <name type="common">Glistening ink-cap mushroom</name>
    <name type="synonym">Coprinus micaceus</name>
    <dbReference type="NCBI Taxonomy" id="71717"/>
    <lineage>
        <taxon>Eukaryota</taxon>
        <taxon>Fungi</taxon>
        <taxon>Dikarya</taxon>
        <taxon>Basidiomycota</taxon>
        <taxon>Agaricomycotina</taxon>
        <taxon>Agaricomycetes</taxon>
        <taxon>Agaricomycetidae</taxon>
        <taxon>Agaricales</taxon>
        <taxon>Agaricineae</taxon>
        <taxon>Psathyrellaceae</taxon>
        <taxon>Coprinellus</taxon>
    </lineage>
</organism>
<dbReference type="Gene3D" id="1.10.620.20">
    <property type="entry name" value="Ribonucleotide Reductase, subunit A"/>
    <property type="match status" value="1"/>
</dbReference>
<dbReference type="AlphaFoldDB" id="A0A4Y7T852"/>
<dbReference type="GO" id="GO:0009263">
    <property type="term" value="P:deoxyribonucleotide biosynthetic process"/>
    <property type="evidence" value="ECO:0007669"/>
    <property type="project" value="InterPro"/>
</dbReference>
<evidence type="ECO:0000313" key="4">
    <source>
        <dbReference type="EMBL" id="TEB30171.1"/>
    </source>
</evidence>
<accession>A0A4Y7T852</accession>
<keyword evidence="5" id="KW-1185">Reference proteome</keyword>
<dbReference type="CDD" id="cd04479">
    <property type="entry name" value="RPA3"/>
    <property type="match status" value="1"/>
</dbReference>
<protein>
    <submittedName>
        <fullName evidence="4">Uncharacterized protein</fullName>
    </submittedName>
</protein>
<dbReference type="SUPFAM" id="SSF47240">
    <property type="entry name" value="Ferritin-like"/>
    <property type="match status" value="1"/>
</dbReference>
<dbReference type="InterPro" id="IPR009078">
    <property type="entry name" value="Ferritin-like_SF"/>
</dbReference>
<dbReference type="SUPFAM" id="SSF50249">
    <property type="entry name" value="Nucleic acid-binding proteins"/>
    <property type="match status" value="1"/>
</dbReference>
<sequence length="263" mass="29879">MERCRPRYRISLYLEFRAFPVRIGARRRLQQTCKSAWRPNPDTIRIIIAEAVEIEKEFLTESLPVSLIGMNAALMSQYIEFVADRLLVALGNERHYHSTNPFDFMDLISLQGKANFFEKCVSEYAKTNVSPSVPNKHIFAPHASFLNTHLIYTMEREISPRVNSAMLPNWIGKTVRLTCKVVKFSDETHMVVEAADGGQVTVEVLKDPGIDVTFIEVIGKVVSGTEVKMQGCIKMGSDLDMNLVNDTITLIHDPRFFGKLFSY</sequence>
<dbReference type="OrthoDB" id="188186at2759"/>
<dbReference type="Gene3D" id="2.40.50.140">
    <property type="entry name" value="Nucleic acid-binding proteins"/>
    <property type="match status" value="1"/>
</dbReference>
<dbReference type="GO" id="GO:0006281">
    <property type="term" value="P:DNA repair"/>
    <property type="evidence" value="ECO:0007669"/>
    <property type="project" value="InterPro"/>
</dbReference>
<dbReference type="PANTHER" id="PTHR23409:SF18">
    <property type="entry name" value="RIBONUCLEOSIDE-DIPHOSPHATE REDUCTASE SUBUNIT M2"/>
    <property type="match status" value="1"/>
</dbReference>
<dbReference type="InterPro" id="IPR000358">
    <property type="entry name" value="RNR_small_fam"/>
</dbReference>
<dbReference type="GO" id="GO:0006310">
    <property type="term" value="P:DNA recombination"/>
    <property type="evidence" value="ECO:0007669"/>
    <property type="project" value="InterPro"/>
</dbReference>
<dbReference type="GO" id="GO:0003677">
    <property type="term" value="F:DNA binding"/>
    <property type="evidence" value="ECO:0007669"/>
    <property type="project" value="InterPro"/>
</dbReference>
<dbReference type="GO" id="GO:0006260">
    <property type="term" value="P:DNA replication"/>
    <property type="evidence" value="ECO:0007669"/>
    <property type="project" value="InterPro"/>
</dbReference>
<dbReference type="InterPro" id="IPR012340">
    <property type="entry name" value="NA-bd_OB-fold"/>
</dbReference>
<comment type="subcellular location">
    <subcellularLocation>
        <location evidence="1">Nucleus</location>
    </subcellularLocation>
</comment>
<dbReference type="GO" id="GO:0016491">
    <property type="term" value="F:oxidoreductase activity"/>
    <property type="evidence" value="ECO:0007669"/>
    <property type="project" value="InterPro"/>
</dbReference>
<reference evidence="4 5" key="1">
    <citation type="journal article" date="2019" name="Nat. Ecol. Evol.">
        <title>Megaphylogeny resolves global patterns of mushroom evolution.</title>
        <authorList>
            <person name="Varga T."/>
            <person name="Krizsan K."/>
            <person name="Foldi C."/>
            <person name="Dima B."/>
            <person name="Sanchez-Garcia M."/>
            <person name="Sanchez-Ramirez S."/>
            <person name="Szollosi G.J."/>
            <person name="Szarkandi J.G."/>
            <person name="Papp V."/>
            <person name="Albert L."/>
            <person name="Andreopoulos W."/>
            <person name="Angelini C."/>
            <person name="Antonin V."/>
            <person name="Barry K.W."/>
            <person name="Bougher N.L."/>
            <person name="Buchanan P."/>
            <person name="Buyck B."/>
            <person name="Bense V."/>
            <person name="Catcheside P."/>
            <person name="Chovatia M."/>
            <person name="Cooper J."/>
            <person name="Damon W."/>
            <person name="Desjardin D."/>
            <person name="Finy P."/>
            <person name="Geml J."/>
            <person name="Haridas S."/>
            <person name="Hughes K."/>
            <person name="Justo A."/>
            <person name="Karasinski D."/>
            <person name="Kautmanova I."/>
            <person name="Kiss B."/>
            <person name="Kocsube S."/>
            <person name="Kotiranta H."/>
            <person name="LaButti K.M."/>
            <person name="Lechner B.E."/>
            <person name="Liimatainen K."/>
            <person name="Lipzen A."/>
            <person name="Lukacs Z."/>
            <person name="Mihaltcheva S."/>
            <person name="Morgado L.N."/>
            <person name="Niskanen T."/>
            <person name="Noordeloos M.E."/>
            <person name="Ohm R.A."/>
            <person name="Ortiz-Santana B."/>
            <person name="Ovrebo C."/>
            <person name="Racz N."/>
            <person name="Riley R."/>
            <person name="Savchenko A."/>
            <person name="Shiryaev A."/>
            <person name="Soop K."/>
            <person name="Spirin V."/>
            <person name="Szebenyi C."/>
            <person name="Tomsovsky M."/>
            <person name="Tulloss R.E."/>
            <person name="Uehling J."/>
            <person name="Grigoriev I.V."/>
            <person name="Vagvolgyi C."/>
            <person name="Papp T."/>
            <person name="Martin F.M."/>
            <person name="Miettinen O."/>
            <person name="Hibbett D.S."/>
            <person name="Nagy L.G."/>
        </authorList>
    </citation>
    <scope>NUCLEOTIDE SEQUENCE [LARGE SCALE GENOMIC DNA]</scope>
    <source>
        <strain evidence="4 5">FP101781</strain>
    </source>
</reference>
<dbReference type="Pfam" id="PF08661">
    <property type="entry name" value="Rep_fac-A_3"/>
    <property type="match status" value="1"/>
</dbReference>
<dbReference type="Proteomes" id="UP000298030">
    <property type="component" value="Unassembled WGS sequence"/>
</dbReference>
<dbReference type="GO" id="GO:0031981">
    <property type="term" value="C:nuclear lumen"/>
    <property type="evidence" value="ECO:0007669"/>
    <property type="project" value="UniProtKB-ARBA"/>
</dbReference>
<dbReference type="InterPro" id="IPR012348">
    <property type="entry name" value="RNR-like"/>
</dbReference>
<evidence type="ECO:0000256" key="3">
    <source>
        <dbReference type="ARBA" id="ARBA00023242"/>
    </source>
</evidence>
<evidence type="ECO:0000256" key="1">
    <source>
        <dbReference type="ARBA" id="ARBA00004123"/>
    </source>
</evidence>
<dbReference type="PANTHER" id="PTHR23409">
    <property type="entry name" value="RIBONUCLEOSIDE-DIPHOSPHATE REDUCTASE SMALL CHAIN"/>
    <property type="match status" value="1"/>
</dbReference>
<keyword evidence="3" id="KW-0539">Nucleus</keyword>
<gene>
    <name evidence="4" type="ORF">FA13DRAFT_1859047</name>
</gene>
<name>A0A4Y7T852_COPMI</name>
<comment type="caution">
    <text evidence="4">The sequence shown here is derived from an EMBL/GenBank/DDBJ whole genome shotgun (WGS) entry which is preliminary data.</text>
</comment>
<dbReference type="STRING" id="71717.A0A4Y7T852"/>
<comment type="similarity">
    <text evidence="2">Belongs to the replication factor A protein 3 family.</text>
</comment>
<dbReference type="EMBL" id="QPFP01000024">
    <property type="protein sequence ID" value="TEB30171.1"/>
    <property type="molecule type" value="Genomic_DNA"/>
</dbReference>
<evidence type="ECO:0000256" key="2">
    <source>
        <dbReference type="ARBA" id="ARBA00009761"/>
    </source>
</evidence>
<dbReference type="InterPro" id="IPR013970">
    <property type="entry name" value="Rfa2"/>
</dbReference>
<proteinExistence type="inferred from homology"/>
<evidence type="ECO:0000313" key="5">
    <source>
        <dbReference type="Proteomes" id="UP000298030"/>
    </source>
</evidence>